<evidence type="ECO:0000256" key="5">
    <source>
        <dbReference type="ARBA" id="ARBA00023163"/>
    </source>
</evidence>
<dbReference type="Pfam" id="PF02954">
    <property type="entry name" value="HTH_8"/>
    <property type="match status" value="1"/>
</dbReference>
<dbReference type="PANTHER" id="PTHR32071">
    <property type="entry name" value="TRANSCRIPTIONAL REGULATORY PROTEIN"/>
    <property type="match status" value="1"/>
</dbReference>
<dbReference type="InterPro" id="IPR025943">
    <property type="entry name" value="Sigma_54_int_dom_ATP-bd_2"/>
</dbReference>
<gene>
    <name evidence="9" type="ORF">AAIK43_29325</name>
</gene>
<dbReference type="Gene3D" id="3.40.50.2300">
    <property type="match status" value="1"/>
</dbReference>
<dbReference type="EMBL" id="CP154792">
    <property type="protein sequence ID" value="XAN15448.1"/>
    <property type="molecule type" value="Genomic_DNA"/>
</dbReference>
<evidence type="ECO:0000259" key="7">
    <source>
        <dbReference type="PROSITE" id="PS50045"/>
    </source>
</evidence>
<dbReference type="InterPro" id="IPR025944">
    <property type="entry name" value="Sigma_54_int_dom_CS"/>
</dbReference>
<keyword evidence="3" id="KW-0805">Transcription regulation</keyword>
<dbReference type="SUPFAM" id="SSF52172">
    <property type="entry name" value="CheY-like"/>
    <property type="match status" value="1"/>
</dbReference>
<evidence type="ECO:0000256" key="1">
    <source>
        <dbReference type="ARBA" id="ARBA00022741"/>
    </source>
</evidence>
<proteinExistence type="predicted"/>
<dbReference type="SUPFAM" id="SSF46689">
    <property type="entry name" value="Homeodomain-like"/>
    <property type="match status" value="1"/>
</dbReference>
<evidence type="ECO:0000256" key="6">
    <source>
        <dbReference type="PROSITE-ProRule" id="PRU00169"/>
    </source>
</evidence>
<feature type="domain" description="Sigma-54 factor interaction" evidence="7">
    <location>
        <begin position="145"/>
        <end position="376"/>
    </location>
</feature>
<dbReference type="InterPro" id="IPR025662">
    <property type="entry name" value="Sigma_54_int_dom_ATP-bd_1"/>
</dbReference>
<evidence type="ECO:0000313" key="10">
    <source>
        <dbReference type="Proteomes" id="UP001446337"/>
    </source>
</evidence>
<dbReference type="PROSITE" id="PS50110">
    <property type="entry name" value="RESPONSE_REGULATORY"/>
    <property type="match status" value="1"/>
</dbReference>
<dbReference type="PRINTS" id="PR01590">
    <property type="entry name" value="HTHFIS"/>
</dbReference>
<dbReference type="PROSITE" id="PS50045">
    <property type="entry name" value="SIGMA54_INTERACT_4"/>
    <property type="match status" value="1"/>
</dbReference>
<dbReference type="Gene3D" id="3.40.50.300">
    <property type="entry name" value="P-loop containing nucleotide triphosphate hydrolases"/>
    <property type="match status" value="1"/>
</dbReference>
<dbReference type="InterPro" id="IPR002197">
    <property type="entry name" value="HTH_Fis"/>
</dbReference>
<keyword evidence="6" id="KW-0597">Phosphoprotein</keyword>
<evidence type="ECO:0000313" key="9">
    <source>
        <dbReference type="EMBL" id="XAN15448.1"/>
    </source>
</evidence>
<sequence length="463" mass="51873">MRHTYTKRASGDTDVIQPYVCLIEDDAIMGESIVERFRLEGIRTDWFSKANDAKTAIQTNSYGAVISDIRLPDLDGDELYRQLVAQGCTLPPFILMTAYATVEKAVDLLKLGIKDYVTKPFEIASLIQTVQDVLPMDVSPDCQTELGVSQAAKNLHRLVPRVAGRASAVLLIGESGVGKEVLARLIHSQARREIATRPFVAVNCGAIAPTIAEAEFFGYEKGAYTGADKVRKGYLEQADGGTLFLDEVGELSPALQAALLRAIQEKRIRRLGAEHDTHTKFDLICATNRNLSEMVAAKSFREDLYYRINTVTLEVKPLRERPEDVLWLAKRFAASIAERLGEPAKTLHPLSLIRLQTYPWPGNIRELHNRIERACLVSQSNMLMPGEIFPEEPDGTHYTDELPTQEEATLTAYQQVCERLYIEEVLRRHGGRIQETADVLSISRKNLWQKMKRYGIDSKNAGD</sequence>
<dbReference type="PROSITE" id="PS00676">
    <property type="entry name" value="SIGMA54_INTERACT_2"/>
    <property type="match status" value="1"/>
</dbReference>
<dbReference type="InterPro" id="IPR058031">
    <property type="entry name" value="AAA_lid_NorR"/>
</dbReference>
<keyword evidence="1" id="KW-0547">Nucleotide-binding</keyword>
<reference evidence="9 10" key="1">
    <citation type="submission" date="2024-05" db="EMBL/GenBank/DDBJ databases">
        <title>Achromobacter denitrificans. BP1, complete genome.</title>
        <authorList>
            <person name="Zhang B."/>
        </authorList>
    </citation>
    <scope>NUCLEOTIDE SEQUENCE [LARGE SCALE GENOMIC DNA]</scope>
    <source>
        <strain evidence="9 10">BP1</strain>
    </source>
</reference>
<dbReference type="CDD" id="cd00009">
    <property type="entry name" value="AAA"/>
    <property type="match status" value="1"/>
</dbReference>
<dbReference type="SMART" id="SM00382">
    <property type="entry name" value="AAA"/>
    <property type="match status" value="1"/>
</dbReference>
<organism evidence="9 10">
    <name type="scientific">Achromobacter denitrificans</name>
    <name type="common">Alcaligenes denitrificans</name>
    <dbReference type="NCBI Taxonomy" id="32002"/>
    <lineage>
        <taxon>Bacteria</taxon>
        <taxon>Pseudomonadati</taxon>
        <taxon>Pseudomonadota</taxon>
        <taxon>Betaproteobacteria</taxon>
        <taxon>Burkholderiales</taxon>
        <taxon>Alcaligenaceae</taxon>
        <taxon>Achromobacter</taxon>
    </lineage>
</organism>
<dbReference type="PROSITE" id="PS00688">
    <property type="entry name" value="SIGMA54_INTERACT_3"/>
    <property type="match status" value="1"/>
</dbReference>
<dbReference type="SUPFAM" id="SSF52540">
    <property type="entry name" value="P-loop containing nucleoside triphosphate hydrolases"/>
    <property type="match status" value="1"/>
</dbReference>
<protein>
    <submittedName>
        <fullName evidence="9">Sigma-54 dependent transcriptional regulator</fullName>
    </submittedName>
</protein>
<dbReference type="InterPro" id="IPR002078">
    <property type="entry name" value="Sigma_54_int"/>
</dbReference>
<dbReference type="Pfam" id="PF25601">
    <property type="entry name" value="AAA_lid_14"/>
    <property type="match status" value="1"/>
</dbReference>
<keyword evidence="5" id="KW-0804">Transcription</keyword>
<dbReference type="PANTHER" id="PTHR32071:SF117">
    <property type="entry name" value="PTS-DEPENDENT DIHYDROXYACETONE KINASE OPERON REGULATORY PROTEIN-RELATED"/>
    <property type="match status" value="1"/>
</dbReference>
<dbReference type="InterPro" id="IPR011006">
    <property type="entry name" value="CheY-like_superfamily"/>
</dbReference>
<dbReference type="InterPro" id="IPR027417">
    <property type="entry name" value="P-loop_NTPase"/>
</dbReference>
<dbReference type="InterPro" id="IPR003593">
    <property type="entry name" value="AAA+_ATPase"/>
</dbReference>
<dbReference type="Proteomes" id="UP001446337">
    <property type="component" value="Chromosome"/>
</dbReference>
<keyword evidence="2" id="KW-0067">ATP-binding</keyword>
<name>A0ABZ3G3E3_ACHDE</name>
<keyword evidence="10" id="KW-1185">Reference proteome</keyword>
<keyword evidence="4" id="KW-0238">DNA-binding</keyword>
<accession>A0ABZ3G3E3</accession>
<dbReference type="Gene3D" id="1.10.8.60">
    <property type="match status" value="1"/>
</dbReference>
<dbReference type="Pfam" id="PF00158">
    <property type="entry name" value="Sigma54_activat"/>
    <property type="match status" value="1"/>
</dbReference>
<feature type="modified residue" description="4-aspartylphosphate" evidence="6">
    <location>
        <position position="68"/>
    </location>
</feature>
<dbReference type="SMART" id="SM00448">
    <property type="entry name" value="REC"/>
    <property type="match status" value="1"/>
</dbReference>
<feature type="domain" description="Response regulatory" evidence="8">
    <location>
        <begin position="19"/>
        <end position="134"/>
    </location>
</feature>
<dbReference type="Gene3D" id="1.10.10.60">
    <property type="entry name" value="Homeodomain-like"/>
    <property type="match status" value="1"/>
</dbReference>
<dbReference type="InterPro" id="IPR009057">
    <property type="entry name" value="Homeodomain-like_sf"/>
</dbReference>
<evidence type="ECO:0000256" key="3">
    <source>
        <dbReference type="ARBA" id="ARBA00023015"/>
    </source>
</evidence>
<dbReference type="PROSITE" id="PS00675">
    <property type="entry name" value="SIGMA54_INTERACT_1"/>
    <property type="match status" value="1"/>
</dbReference>
<evidence type="ECO:0000256" key="4">
    <source>
        <dbReference type="ARBA" id="ARBA00023125"/>
    </source>
</evidence>
<dbReference type="InterPro" id="IPR001789">
    <property type="entry name" value="Sig_transdc_resp-reg_receiver"/>
</dbReference>
<evidence type="ECO:0000256" key="2">
    <source>
        <dbReference type="ARBA" id="ARBA00022840"/>
    </source>
</evidence>
<dbReference type="RefSeq" id="WP_252978962.1">
    <property type="nucleotide sequence ID" value="NZ_CP154792.1"/>
</dbReference>
<dbReference type="Pfam" id="PF00072">
    <property type="entry name" value="Response_reg"/>
    <property type="match status" value="1"/>
</dbReference>
<evidence type="ECO:0000259" key="8">
    <source>
        <dbReference type="PROSITE" id="PS50110"/>
    </source>
</evidence>